<organism evidence="3 4">
    <name type="scientific">Capsella rubella</name>
    <dbReference type="NCBI Taxonomy" id="81985"/>
    <lineage>
        <taxon>Eukaryota</taxon>
        <taxon>Viridiplantae</taxon>
        <taxon>Streptophyta</taxon>
        <taxon>Embryophyta</taxon>
        <taxon>Tracheophyta</taxon>
        <taxon>Spermatophyta</taxon>
        <taxon>Magnoliopsida</taxon>
        <taxon>eudicotyledons</taxon>
        <taxon>Gunneridae</taxon>
        <taxon>Pentapetalae</taxon>
        <taxon>rosids</taxon>
        <taxon>malvids</taxon>
        <taxon>Brassicales</taxon>
        <taxon>Brassicaceae</taxon>
        <taxon>Camelineae</taxon>
        <taxon>Capsella</taxon>
    </lineage>
</organism>
<dbReference type="Pfam" id="PF09331">
    <property type="entry name" value="DUF1985"/>
    <property type="match status" value="1"/>
</dbReference>
<feature type="chain" id="PRO_5004352425" description="DUF1985 domain-containing protein" evidence="1">
    <location>
        <begin position="25"/>
        <end position="152"/>
    </location>
</feature>
<dbReference type="PANTHER" id="PTHR48449:SF1">
    <property type="entry name" value="DUF1985 DOMAIN-CONTAINING PROTEIN"/>
    <property type="match status" value="1"/>
</dbReference>
<evidence type="ECO:0000313" key="4">
    <source>
        <dbReference type="Proteomes" id="UP000029121"/>
    </source>
</evidence>
<dbReference type="PANTHER" id="PTHR48449">
    <property type="entry name" value="DUF1985 DOMAIN-CONTAINING PROTEIN"/>
    <property type="match status" value="1"/>
</dbReference>
<protein>
    <recommendedName>
        <fullName evidence="2">DUF1985 domain-containing protein</fullName>
    </recommendedName>
</protein>
<dbReference type="EMBL" id="KB870808">
    <property type="protein sequence ID" value="EOA29138.1"/>
    <property type="molecule type" value="Genomic_DNA"/>
</dbReference>
<evidence type="ECO:0000256" key="1">
    <source>
        <dbReference type="SAM" id="SignalP"/>
    </source>
</evidence>
<accession>R0HYI1</accession>
<evidence type="ECO:0000259" key="2">
    <source>
        <dbReference type="Pfam" id="PF09331"/>
    </source>
</evidence>
<evidence type="ECO:0000313" key="3">
    <source>
        <dbReference type="EMBL" id="EOA29138.1"/>
    </source>
</evidence>
<keyword evidence="1" id="KW-0732">Signal</keyword>
<sequence length="152" mass="17837">MAKDANHKLMGMWMLFLLTAYLEKKEECWFLVNCIPIRYSLREMMKRASTTRVKMAVLHILCSVLIGKKKTMKQAPSVEPFFLRAVDDLDMCKTFPWGRLAFDENMKDIFHCMNHFSGVLRTQQHVFPSFVIPLENVLVMHMHTVIVLRCAR</sequence>
<feature type="signal peptide" evidence="1">
    <location>
        <begin position="1"/>
        <end position="24"/>
    </location>
</feature>
<feature type="domain" description="DUF1985" evidence="2">
    <location>
        <begin position="49"/>
        <end position="107"/>
    </location>
</feature>
<dbReference type="AlphaFoldDB" id="R0HYI1"/>
<gene>
    <name evidence="3" type="ORF">CARUB_v10025407mg</name>
</gene>
<name>R0HYI1_9BRAS</name>
<keyword evidence="4" id="KW-1185">Reference proteome</keyword>
<reference evidence="4" key="1">
    <citation type="journal article" date="2013" name="Nat. Genet.">
        <title>The Capsella rubella genome and the genomic consequences of rapid mating system evolution.</title>
        <authorList>
            <person name="Slotte T."/>
            <person name="Hazzouri K.M."/>
            <person name="Agren J.A."/>
            <person name="Koenig D."/>
            <person name="Maumus F."/>
            <person name="Guo Y.L."/>
            <person name="Steige K."/>
            <person name="Platts A.E."/>
            <person name="Escobar J.S."/>
            <person name="Newman L.K."/>
            <person name="Wang W."/>
            <person name="Mandakova T."/>
            <person name="Vello E."/>
            <person name="Smith L.M."/>
            <person name="Henz S.R."/>
            <person name="Steffen J."/>
            <person name="Takuno S."/>
            <person name="Brandvain Y."/>
            <person name="Coop G."/>
            <person name="Andolfatto P."/>
            <person name="Hu T.T."/>
            <person name="Blanchette M."/>
            <person name="Clark R.M."/>
            <person name="Quesneville H."/>
            <person name="Nordborg M."/>
            <person name="Gaut B.S."/>
            <person name="Lysak M.A."/>
            <person name="Jenkins J."/>
            <person name="Grimwood J."/>
            <person name="Chapman J."/>
            <person name="Prochnik S."/>
            <person name="Shu S."/>
            <person name="Rokhsar D."/>
            <person name="Schmutz J."/>
            <person name="Weigel D."/>
            <person name="Wright S.I."/>
        </authorList>
    </citation>
    <scope>NUCLEOTIDE SEQUENCE [LARGE SCALE GENOMIC DNA]</scope>
    <source>
        <strain evidence="4">cv. Monte Gargano</strain>
    </source>
</reference>
<dbReference type="InterPro" id="IPR015410">
    <property type="entry name" value="DUF1985"/>
</dbReference>
<dbReference type="Proteomes" id="UP000029121">
    <property type="component" value="Unassembled WGS sequence"/>
</dbReference>
<proteinExistence type="predicted"/>